<dbReference type="Proteomes" id="UP000232323">
    <property type="component" value="Unassembled WGS sequence"/>
</dbReference>
<dbReference type="GO" id="GO:0000398">
    <property type="term" value="P:mRNA splicing, via spliceosome"/>
    <property type="evidence" value="ECO:0007669"/>
    <property type="project" value="InterPro"/>
</dbReference>
<organism evidence="8 9">
    <name type="scientific">Chlamydomonas eustigma</name>
    <dbReference type="NCBI Taxonomy" id="1157962"/>
    <lineage>
        <taxon>Eukaryota</taxon>
        <taxon>Viridiplantae</taxon>
        <taxon>Chlorophyta</taxon>
        <taxon>core chlorophytes</taxon>
        <taxon>Chlorophyceae</taxon>
        <taxon>CS clade</taxon>
        <taxon>Chlamydomonadales</taxon>
        <taxon>Chlamydomonadaceae</taxon>
        <taxon>Chlamydomonas</taxon>
    </lineage>
</organism>
<dbReference type="OrthoDB" id="433501at2759"/>
<dbReference type="GO" id="GO:0005634">
    <property type="term" value="C:nucleus"/>
    <property type="evidence" value="ECO:0007669"/>
    <property type="project" value="UniProtKB-SubCell"/>
</dbReference>
<dbReference type="FunFam" id="3.80.10.10:FF:000026">
    <property type="entry name" value="U2 small nuclear ribonucleoprotein A"/>
    <property type="match status" value="1"/>
</dbReference>
<keyword evidence="9" id="KW-1185">Reference proteome</keyword>
<proteinExistence type="inferred from homology"/>
<keyword evidence="4" id="KW-0677">Repeat</keyword>
<evidence type="ECO:0000256" key="6">
    <source>
        <dbReference type="ARBA" id="ARBA00024196"/>
    </source>
</evidence>
<evidence type="ECO:0000256" key="2">
    <source>
        <dbReference type="ARBA" id="ARBA00004430"/>
    </source>
</evidence>
<dbReference type="PANTHER" id="PTHR10552:SF6">
    <property type="entry name" value="U2 SMALL NUCLEAR RIBONUCLEOPROTEIN A"/>
    <property type="match status" value="1"/>
</dbReference>
<dbReference type="STRING" id="1157962.A0A250WUZ3"/>
<feature type="region of interest" description="Disordered" evidence="7">
    <location>
        <begin position="183"/>
        <end position="227"/>
    </location>
</feature>
<accession>A0A250WUZ3</accession>
<dbReference type="Gene3D" id="3.80.10.10">
    <property type="entry name" value="Ribonuclease Inhibitor"/>
    <property type="match status" value="1"/>
</dbReference>
<dbReference type="InterPro" id="IPR044640">
    <property type="entry name" value="RU2A"/>
</dbReference>
<dbReference type="AlphaFoldDB" id="A0A250WUZ3"/>
<dbReference type="GO" id="GO:0030620">
    <property type="term" value="F:U2 snRNA binding"/>
    <property type="evidence" value="ECO:0007669"/>
    <property type="project" value="InterPro"/>
</dbReference>
<keyword evidence="3" id="KW-0433">Leucine-rich repeat</keyword>
<comment type="caution">
    <text evidence="8">The sequence shown here is derived from an EMBL/GenBank/DDBJ whole genome shotgun (WGS) entry which is preliminary data.</text>
</comment>
<dbReference type="SUPFAM" id="SSF52058">
    <property type="entry name" value="L domain-like"/>
    <property type="match status" value="1"/>
</dbReference>
<dbReference type="Pfam" id="PF14580">
    <property type="entry name" value="LRR_9"/>
    <property type="match status" value="1"/>
</dbReference>
<comment type="subcellular location">
    <subcellularLocation>
        <location evidence="2">Cytoplasm</location>
        <location evidence="2">Cytoskeleton</location>
        <location evidence="2">Cilium axoneme</location>
    </subcellularLocation>
    <subcellularLocation>
        <location evidence="1">Nucleus</location>
    </subcellularLocation>
</comment>
<dbReference type="PROSITE" id="PS51450">
    <property type="entry name" value="LRR"/>
    <property type="match status" value="1"/>
</dbReference>
<evidence type="ECO:0000256" key="7">
    <source>
        <dbReference type="SAM" id="MobiDB-lite"/>
    </source>
</evidence>
<evidence type="ECO:0000256" key="1">
    <source>
        <dbReference type="ARBA" id="ARBA00004123"/>
    </source>
</evidence>
<reference evidence="8 9" key="1">
    <citation type="submission" date="2017-08" db="EMBL/GenBank/DDBJ databases">
        <title>Acidophilic green algal genome provides insights into adaptation to an acidic environment.</title>
        <authorList>
            <person name="Hirooka S."/>
            <person name="Hirose Y."/>
            <person name="Kanesaki Y."/>
            <person name="Higuchi S."/>
            <person name="Fujiwara T."/>
            <person name="Onuma R."/>
            <person name="Era A."/>
            <person name="Ohbayashi R."/>
            <person name="Uzuka A."/>
            <person name="Nozaki H."/>
            <person name="Yoshikawa H."/>
            <person name="Miyagishima S.Y."/>
        </authorList>
    </citation>
    <scope>NUCLEOTIDE SEQUENCE [LARGE SCALE GENOMIC DNA]</scope>
    <source>
        <strain evidence="8 9">NIES-2499</strain>
    </source>
</reference>
<protein>
    <recommendedName>
        <fullName evidence="10">U2A'/phosphoprotein 32 family A C-terminal domain-containing protein</fullName>
    </recommendedName>
</protein>
<dbReference type="PANTHER" id="PTHR10552">
    <property type="entry name" value="U2 SMALL NUCLEAR RIBONUCLEOPROTEIN A"/>
    <property type="match status" value="1"/>
</dbReference>
<gene>
    <name evidence="8" type="ORF">CEUSTIGMA_g1901.t1</name>
</gene>
<evidence type="ECO:0000256" key="4">
    <source>
        <dbReference type="ARBA" id="ARBA00022737"/>
    </source>
</evidence>
<feature type="region of interest" description="Disordered" evidence="7">
    <location>
        <begin position="258"/>
        <end position="289"/>
    </location>
</feature>
<evidence type="ECO:0000256" key="3">
    <source>
        <dbReference type="ARBA" id="ARBA00022614"/>
    </source>
</evidence>
<name>A0A250WUZ3_9CHLO</name>
<dbReference type="InterPro" id="IPR032675">
    <property type="entry name" value="LRR_dom_sf"/>
</dbReference>
<feature type="compositionally biased region" description="Low complexity" evidence="7">
    <location>
        <begin position="212"/>
        <end position="224"/>
    </location>
</feature>
<dbReference type="EMBL" id="BEGY01000007">
    <property type="protein sequence ID" value="GAX74452.1"/>
    <property type="molecule type" value="Genomic_DNA"/>
</dbReference>
<keyword evidence="5" id="KW-0539">Nucleus</keyword>
<evidence type="ECO:0008006" key="10">
    <source>
        <dbReference type="Google" id="ProtNLM"/>
    </source>
</evidence>
<dbReference type="GO" id="GO:0005930">
    <property type="term" value="C:axoneme"/>
    <property type="evidence" value="ECO:0007669"/>
    <property type="project" value="UniProtKB-SubCell"/>
</dbReference>
<sequence>MDQHRSAGSLGPRLAGRLTAELILRSRQYMSCIHLYEIDLRGNKIAAIENLGATENQFDSIDLSDNAIVKLEGFPRLPRLKQLLLNNNRVTRIDKHVADTVPNIECIILTNNRINNLQDLDPLSAFSKLKMISLTGNPVTTKPSYRLYVISKCKSLKILDFKKVKAQERKEAEKLYPDDEAAAQAAAKTFEPDEDLHAAQTQAGVSTDAEMSEASTAQASKAASKGPTPQQLIAVKAAIANAATLEEIQRLEAALTTGQLPSEFDVESGTGGAGNVAEEELQPQAMQVG</sequence>
<evidence type="ECO:0000256" key="5">
    <source>
        <dbReference type="ARBA" id="ARBA00023242"/>
    </source>
</evidence>
<comment type="similarity">
    <text evidence="6">Belongs to the U2 small nuclear ribonucleoprotein A family.</text>
</comment>
<evidence type="ECO:0000313" key="9">
    <source>
        <dbReference type="Proteomes" id="UP000232323"/>
    </source>
</evidence>
<dbReference type="InterPro" id="IPR001611">
    <property type="entry name" value="Leu-rich_rpt"/>
</dbReference>
<evidence type="ECO:0000313" key="8">
    <source>
        <dbReference type="EMBL" id="GAX74452.1"/>
    </source>
</evidence>